<dbReference type="Proteomes" id="UP000189670">
    <property type="component" value="Unassembled WGS sequence"/>
</dbReference>
<comment type="caution">
    <text evidence="2">The sequence shown here is derived from an EMBL/GenBank/DDBJ whole genome shotgun (WGS) entry which is preliminary data.</text>
</comment>
<evidence type="ECO:0000313" key="2">
    <source>
        <dbReference type="EMBL" id="ETR66320.1"/>
    </source>
</evidence>
<dbReference type="AlphaFoldDB" id="A0A1V1NUR4"/>
<dbReference type="InterPro" id="IPR025587">
    <property type="entry name" value="DUF4351"/>
</dbReference>
<dbReference type="EMBL" id="ATBP01002071">
    <property type="protein sequence ID" value="ETR66320.1"/>
    <property type="molecule type" value="Genomic_DNA"/>
</dbReference>
<accession>A0A1V1NUR4</accession>
<protein>
    <recommendedName>
        <fullName evidence="1">DUF4351 domain-containing protein</fullName>
    </recommendedName>
</protein>
<name>A0A1V1NUR4_9BACT</name>
<proteinExistence type="predicted"/>
<gene>
    <name evidence="2" type="ORF">OMM_12946</name>
</gene>
<evidence type="ECO:0000259" key="1">
    <source>
        <dbReference type="Pfam" id="PF14261"/>
    </source>
</evidence>
<reference evidence="3" key="1">
    <citation type="submission" date="2012-11" db="EMBL/GenBank/DDBJ databases">
        <authorList>
            <person name="Lucero-Rivera Y.E."/>
            <person name="Tovar-Ramirez D."/>
        </authorList>
    </citation>
    <scope>NUCLEOTIDE SEQUENCE [LARGE SCALE GENOMIC DNA]</scope>
    <source>
        <strain evidence="3">Araruama</strain>
    </source>
</reference>
<organism evidence="2 3">
    <name type="scientific">Candidatus Magnetoglobus multicellularis str. Araruama</name>
    <dbReference type="NCBI Taxonomy" id="890399"/>
    <lineage>
        <taxon>Bacteria</taxon>
        <taxon>Pseudomonadati</taxon>
        <taxon>Thermodesulfobacteriota</taxon>
        <taxon>Desulfobacteria</taxon>
        <taxon>Desulfobacterales</taxon>
        <taxon>Desulfobacteraceae</taxon>
        <taxon>Candidatus Magnetoglobus</taxon>
    </lineage>
</organism>
<sequence length="136" mass="16356">MYYDKEDRWEVIRHAYSGLFQLVSINLFDKYSSFIDVYSEIDDSEQNLIKEEIFNKKETVMIAEYFKDEGQKMGEMSIISTLLSKRFNMDQETVKPRLNQLESNDLQELSMLILDYDKPEPIYQWIDERVKSRQSQ</sequence>
<dbReference type="Pfam" id="PF14261">
    <property type="entry name" value="DUF4351"/>
    <property type="match status" value="1"/>
</dbReference>
<evidence type="ECO:0000313" key="3">
    <source>
        <dbReference type="Proteomes" id="UP000189670"/>
    </source>
</evidence>
<feature type="domain" description="DUF4351" evidence="1">
    <location>
        <begin position="69"/>
        <end position="126"/>
    </location>
</feature>